<dbReference type="Pfam" id="PF02826">
    <property type="entry name" value="2-Hacid_dh_C"/>
    <property type="match status" value="1"/>
</dbReference>
<evidence type="ECO:0000259" key="6">
    <source>
        <dbReference type="Pfam" id="PF02826"/>
    </source>
</evidence>
<dbReference type="InterPro" id="IPR006140">
    <property type="entry name" value="D-isomer_DH_NAD-bd"/>
</dbReference>
<evidence type="ECO:0000313" key="7">
    <source>
        <dbReference type="EMBL" id="KXB59653.1"/>
    </source>
</evidence>
<dbReference type="PANTHER" id="PTHR43026:SF1">
    <property type="entry name" value="2-HYDROXYACID DEHYDROGENASE HOMOLOG 1-RELATED"/>
    <property type="match status" value="1"/>
</dbReference>
<evidence type="ECO:0000313" key="8">
    <source>
        <dbReference type="Proteomes" id="UP000070355"/>
    </source>
</evidence>
<dbReference type="PATRIC" id="fig|1379.3.peg.1033"/>
<dbReference type="InterPro" id="IPR036291">
    <property type="entry name" value="NAD(P)-bd_dom_sf"/>
</dbReference>
<comment type="similarity">
    <text evidence="1 4">Belongs to the D-isomer specific 2-hydroxyacid dehydrogenase family.</text>
</comment>
<evidence type="ECO:0000259" key="5">
    <source>
        <dbReference type="Pfam" id="PF00389"/>
    </source>
</evidence>
<dbReference type="NCBIfam" id="NF006374">
    <property type="entry name" value="PRK08605.1"/>
    <property type="match status" value="1"/>
</dbReference>
<dbReference type="Gene3D" id="3.40.50.720">
    <property type="entry name" value="NAD(P)-binding Rossmann-like Domain"/>
    <property type="match status" value="2"/>
</dbReference>
<dbReference type="Pfam" id="PF00389">
    <property type="entry name" value="2-Hacid_dh"/>
    <property type="match status" value="1"/>
</dbReference>
<dbReference type="PANTHER" id="PTHR43026">
    <property type="entry name" value="2-HYDROXYACID DEHYDROGENASE HOMOLOG 1-RELATED"/>
    <property type="match status" value="1"/>
</dbReference>
<dbReference type="AlphaFoldDB" id="A0A133ZW35"/>
<evidence type="ECO:0000256" key="4">
    <source>
        <dbReference type="RuleBase" id="RU003719"/>
    </source>
</evidence>
<dbReference type="InterPro" id="IPR029752">
    <property type="entry name" value="D-isomer_DH_CS1"/>
</dbReference>
<comment type="caution">
    <text evidence="7">The sequence shown here is derived from an EMBL/GenBank/DDBJ whole genome shotgun (WGS) entry which is preliminary data.</text>
</comment>
<dbReference type="CDD" id="cd12186">
    <property type="entry name" value="LDH"/>
    <property type="match status" value="1"/>
</dbReference>
<reference evidence="8" key="1">
    <citation type="submission" date="2016-01" db="EMBL/GenBank/DDBJ databases">
        <authorList>
            <person name="Mitreva M."/>
            <person name="Pepin K.H."/>
            <person name="Mihindukulasuriya K.A."/>
            <person name="Fulton R."/>
            <person name="Fronick C."/>
            <person name="O'Laughlin M."/>
            <person name="Miner T."/>
            <person name="Herter B."/>
            <person name="Rosa B.A."/>
            <person name="Cordes M."/>
            <person name="Tomlinson C."/>
            <person name="Wollam A."/>
            <person name="Palsikar V.B."/>
            <person name="Mardis E.R."/>
            <person name="Wilson R.K."/>
        </authorList>
    </citation>
    <scope>NUCLEOTIDE SEQUENCE [LARGE SCALE GENOMIC DNA]</scope>
    <source>
        <strain evidence="8">DNF01167</strain>
    </source>
</reference>
<dbReference type="InterPro" id="IPR029753">
    <property type="entry name" value="D-isomer_DH_CS"/>
</dbReference>
<dbReference type="SUPFAM" id="SSF51735">
    <property type="entry name" value="NAD(P)-binding Rossmann-fold domains"/>
    <property type="match status" value="1"/>
</dbReference>
<dbReference type="InterPro" id="IPR006139">
    <property type="entry name" value="D-isomer_2_OHA_DH_cat_dom"/>
</dbReference>
<feature type="domain" description="D-isomer specific 2-hydroxyacid dehydrogenase catalytic" evidence="5">
    <location>
        <begin position="5"/>
        <end position="331"/>
    </location>
</feature>
<dbReference type="PROSITE" id="PS00065">
    <property type="entry name" value="D_2_HYDROXYACID_DH_1"/>
    <property type="match status" value="1"/>
</dbReference>
<proteinExistence type="inferred from homology"/>
<organism evidence="7 8">
    <name type="scientific">Gemella haemolysans</name>
    <dbReference type="NCBI Taxonomy" id="1379"/>
    <lineage>
        <taxon>Bacteria</taxon>
        <taxon>Bacillati</taxon>
        <taxon>Bacillota</taxon>
        <taxon>Bacilli</taxon>
        <taxon>Bacillales</taxon>
        <taxon>Gemellaceae</taxon>
        <taxon>Gemella</taxon>
    </lineage>
</organism>
<dbReference type="Proteomes" id="UP000070355">
    <property type="component" value="Unassembled WGS sequence"/>
</dbReference>
<dbReference type="EMBL" id="LSDC01000068">
    <property type="protein sequence ID" value="KXB59653.1"/>
    <property type="molecule type" value="Genomic_DNA"/>
</dbReference>
<protein>
    <submittedName>
        <fullName evidence="7">Putative D-lactate dehydrogenase</fullName>
    </submittedName>
</protein>
<evidence type="ECO:0000256" key="3">
    <source>
        <dbReference type="ARBA" id="ARBA00023027"/>
    </source>
</evidence>
<feature type="domain" description="D-isomer specific 2-hydroxyacid dehydrogenase NAD-binding" evidence="6">
    <location>
        <begin position="113"/>
        <end position="299"/>
    </location>
</feature>
<evidence type="ECO:0000256" key="1">
    <source>
        <dbReference type="ARBA" id="ARBA00005854"/>
    </source>
</evidence>
<dbReference type="InterPro" id="IPR058205">
    <property type="entry name" value="D-LDH-like"/>
</dbReference>
<dbReference type="OrthoDB" id="9805416at2"/>
<evidence type="ECO:0000256" key="2">
    <source>
        <dbReference type="ARBA" id="ARBA00023002"/>
    </source>
</evidence>
<dbReference type="PROSITE" id="PS00671">
    <property type="entry name" value="D_2_HYDROXYACID_DH_3"/>
    <property type="match status" value="1"/>
</dbReference>
<dbReference type="GO" id="GO:0051287">
    <property type="term" value="F:NAD binding"/>
    <property type="evidence" value="ECO:0007669"/>
    <property type="project" value="InterPro"/>
</dbReference>
<dbReference type="SUPFAM" id="SSF52283">
    <property type="entry name" value="Formate/glycerate dehydrogenase catalytic domain-like"/>
    <property type="match status" value="1"/>
</dbReference>
<gene>
    <name evidence="7" type="ORF">HMPREF3186_01048</name>
</gene>
<dbReference type="RefSeq" id="WP_060914205.1">
    <property type="nucleotide sequence ID" value="NZ_JAGZGJ010000057.1"/>
</dbReference>
<dbReference type="STRING" id="1379.HMPREF3186_01048"/>
<sequence length="332" mass="37135">MKLVFFNLREDEKSALESWRNAHPEVEIDVYTEELTSANKHLLEGKEGVVLAQNKPFERDVYEYAKEQGIKVFATRSAGFDIYDLELMSELGIKMTNVPSYSPNAIAEHVLTSALRISRNTNKIQRNIEKHNFSWNPGILSRELRTLTVGVIGTGRIGTQAARLFNALGSKVLGYDVYQNEAAKEVLDYVENLDDLIANSDIITIHMPAIKEYNHMVNDEFLAKMKDNSILLNAARGMLVDTKAVLRALDSGKLLGAGLDVYENEGKYVPKNFEGKEFDDKLLQTLIDRDDVIYTPHTAFYTETAIQNLVEGGLEAAVEVVTTGTSANVVNR</sequence>
<accession>A0A133ZW35</accession>
<keyword evidence="3" id="KW-0520">NAD</keyword>
<keyword evidence="2 4" id="KW-0560">Oxidoreductase</keyword>
<dbReference type="GO" id="GO:0008720">
    <property type="term" value="F:D-lactate dehydrogenase (NAD+) activity"/>
    <property type="evidence" value="ECO:0007669"/>
    <property type="project" value="TreeGrafter"/>
</dbReference>
<name>A0A133ZW35_9BACL</name>